<dbReference type="Gene3D" id="3.40.50.170">
    <property type="entry name" value="Formyl transferase, N-terminal domain"/>
    <property type="match status" value="1"/>
</dbReference>
<protein>
    <submittedName>
        <fullName evidence="3">Methionyl-tRNA formyltransferase</fullName>
    </submittedName>
</protein>
<dbReference type="KEGG" id="eva:EIB75_00990"/>
<proteinExistence type="predicted"/>
<evidence type="ECO:0000313" key="2">
    <source>
        <dbReference type="EMBL" id="AZI53917.1"/>
    </source>
</evidence>
<dbReference type="InterPro" id="IPR036477">
    <property type="entry name" value="Formyl_transf_N_sf"/>
</dbReference>
<dbReference type="PANTHER" id="PTHR11138">
    <property type="entry name" value="METHIONYL-TRNA FORMYLTRANSFERASE"/>
    <property type="match status" value="1"/>
</dbReference>
<reference evidence="2 4" key="1">
    <citation type="submission" date="2018-11" db="EMBL/GenBank/DDBJ databases">
        <title>Proposal to divide the Flavobacteriaceae and reorganize its genera based on Amino Acid Identity values calculated from whole genome sequences.</title>
        <authorList>
            <person name="Nicholson A.C."/>
            <person name="Gulvik C.A."/>
            <person name="Whitney A.M."/>
            <person name="Humrighouse B.W."/>
            <person name="Bell M."/>
            <person name="Holmes B."/>
            <person name="Steigerwalt A."/>
            <person name="Villarma A."/>
            <person name="Sheth M."/>
            <person name="Batra D."/>
            <person name="Pryor J."/>
            <person name="Bernardet J.-F."/>
            <person name="Hugo C."/>
            <person name="Kampfer P."/>
            <person name="Newman J."/>
            <person name="Mcquiston J.R."/>
        </authorList>
    </citation>
    <scope>NUCLEOTIDE SEQUENCE [LARGE SCALE GENOMIC DNA]</scope>
    <source>
        <strain evidence="2 4">H6466</strain>
    </source>
</reference>
<dbReference type="Proteomes" id="UP000272316">
    <property type="component" value="Chromosome"/>
</dbReference>
<gene>
    <name evidence="2" type="ORF">EIB75_00990</name>
    <name evidence="3" type="ORF">EIB75_10550</name>
</gene>
<keyword evidence="3" id="KW-0808">Transferase</keyword>
<dbReference type="SUPFAM" id="SSF53328">
    <property type="entry name" value="Formyltransferase"/>
    <property type="match status" value="1"/>
</dbReference>
<evidence type="ECO:0000313" key="3">
    <source>
        <dbReference type="EMBL" id="AZI55663.1"/>
    </source>
</evidence>
<dbReference type="EMBL" id="CP034160">
    <property type="protein sequence ID" value="AZI55663.1"/>
    <property type="molecule type" value="Genomic_DNA"/>
</dbReference>
<evidence type="ECO:0000313" key="4">
    <source>
        <dbReference type="Proteomes" id="UP000272316"/>
    </source>
</evidence>
<dbReference type="KEGG" id="eva:EIB75_10550"/>
<dbReference type="EMBL" id="CP034160">
    <property type="protein sequence ID" value="AZI53917.1"/>
    <property type="molecule type" value="Genomic_DNA"/>
</dbReference>
<dbReference type="InterPro" id="IPR002376">
    <property type="entry name" value="Formyl_transf_N"/>
</dbReference>
<dbReference type="GO" id="GO:0005829">
    <property type="term" value="C:cytosol"/>
    <property type="evidence" value="ECO:0007669"/>
    <property type="project" value="TreeGrafter"/>
</dbReference>
<accession>A0A3G8ZEN6</accession>
<dbReference type="AlphaFoldDB" id="A0A3G8ZEN6"/>
<organism evidence="3 4">
    <name type="scientific">Epilithonimonas vandammei</name>
    <dbReference type="NCBI Taxonomy" id="2487072"/>
    <lineage>
        <taxon>Bacteria</taxon>
        <taxon>Pseudomonadati</taxon>
        <taxon>Bacteroidota</taxon>
        <taxon>Flavobacteriia</taxon>
        <taxon>Flavobacteriales</taxon>
        <taxon>Weeksellaceae</taxon>
        <taxon>Chryseobacterium group</taxon>
        <taxon>Epilithonimonas</taxon>
    </lineage>
</organism>
<dbReference type="PANTHER" id="PTHR11138:SF5">
    <property type="entry name" value="METHIONYL-TRNA FORMYLTRANSFERASE, MITOCHONDRIAL"/>
    <property type="match status" value="1"/>
</dbReference>
<sequence>MAAILEQFKVLNILEMENRFKIFISGQKYFGEEVLRLCKNLNIDIVGVCCPLDDKYIGKAARRWNIPIIPAGTLTADKMPECDLGITAHSFDYIGKKTRYIPKHGWLGYHPSLLPRHRGRSAIEWAIRMKEPITGGTVFWLNAGIDRGDIAYQDWCWIPPAYYLEPSKSAAKLWRDELCPMGLKLFEIALKDVLNGEIKRKPQDNQFSTFEPDTNVKDIFRPDLLMIEHK</sequence>
<dbReference type="GO" id="GO:0004479">
    <property type="term" value="F:methionyl-tRNA formyltransferase activity"/>
    <property type="evidence" value="ECO:0007669"/>
    <property type="project" value="TreeGrafter"/>
</dbReference>
<name>A0A3G8ZEN6_9FLAO</name>
<reference evidence="4" key="2">
    <citation type="submission" date="2018-11" db="EMBL/GenBank/DDBJ databases">
        <title>Proposal to divide the Flavobacteriaceae and reorganize its genera based on Amino Acid Identity values calculated from whole genome sequences.</title>
        <authorList>
            <person name="Nicholson A.C."/>
            <person name="Gulvik C.A."/>
            <person name="Whitney A.M."/>
            <person name="Sheth M."/>
            <person name="Batra D."/>
            <person name="Pryor J."/>
            <person name="Bernardet J.-F."/>
            <person name="Hugo C."/>
            <person name="Kampfer P."/>
            <person name="Newman J.D."/>
            <person name="McQuiston J.R."/>
        </authorList>
    </citation>
    <scope>NUCLEOTIDE SEQUENCE [LARGE SCALE GENOMIC DNA]</scope>
    <source>
        <strain evidence="4">H6466</strain>
    </source>
</reference>
<evidence type="ECO:0000259" key="1">
    <source>
        <dbReference type="Pfam" id="PF00551"/>
    </source>
</evidence>
<dbReference type="Pfam" id="PF00551">
    <property type="entry name" value="Formyl_trans_N"/>
    <property type="match status" value="1"/>
</dbReference>
<feature type="domain" description="Formyl transferase N-terminal" evidence="1">
    <location>
        <begin position="81"/>
        <end position="161"/>
    </location>
</feature>